<keyword evidence="4 5" id="KW-0119">Carbohydrate metabolism</keyword>
<dbReference type="GO" id="GO:0004034">
    <property type="term" value="F:aldose 1-epimerase activity"/>
    <property type="evidence" value="ECO:0007669"/>
    <property type="project" value="UniProtKB-EC"/>
</dbReference>
<evidence type="ECO:0000256" key="8">
    <source>
        <dbReference type="PIRSR" id="PIRSR005096-3"/>
    </source>
</evidence>
<feature type="active site" description="Proton donor" evidence="6">
    <location>
        <position position="178"/>
    </location>
</feature>
<dbReference type="Gene3D" id="2.70.98.10">
    <property type="match status" value="1"/>
</dbReference>
<dbReference type="GO" id="GO:0033499">
    <property type="term" value="P:galactose catabolic process via UDP-galactose, Leloir pathway"/>
    <property type="evidence" value="ECO:0007669"/>
    <property type="project" value="TreeGrafter"/>
</dbReference>
<evidence type="ECO:0000313" key="9">
    <source>
        <dbReference type="EMBL" id="HIX67317.1"/>
    </source>
</evidence>
<dbReference type="GO" id="GO:0030246">
    <property type="term" value="F:carbohydrate binding"/>
    <property type="evidence" value="ECO:0007669"/>
    <property type="project" value="InterPro"/>
</dbReference>
<accession>A0A9D2B9J8</accession>
<feature type="active site" description="Proton acceptor" evidence="6">
    <location>
        <position position="314"/>
    </location>
</feature>
<evidence type="ECO:0000256" key="5">
    <source>
        <dbReference type="PIRNR" id="PIRNR005096"/>
    </source>
</evidence>
<dbReference type="AlphaFoldDB" id="A0A9D2B9J8"/>
<dbReference type="Proteomes" id="UP000886721">
    <property type="component" value="Unassembled WGS sequence"/>
</dbReference>
<evidence type="ECO:0000256" key="4">
    <source>
        <dbReference type="ARBA" id="ARBA00023277"/>
    </source>
</evidence>
<dbReference type="EC" id="5.1.3.3" evidence="5"/>
<comment type="catalytic activity">
    <reaction evidence="5">
        <text>alpha-D-glucose = beta-D-glucose</text>
        <dbReference type="Rhea" id="RHEA:10264"/>
        <dbReference type="ChEBI" id="CHEBI:15903"/>
        <dbReference type="ChEBI" id="CHEBI:17925"/>
        <dbReference type="EC" id="5.1.3.3"/>
    </reaction>
</comment>
<reference evidence="9" key="2">
    <citation type="submission" date="2021-04" db="EMBL/GenBank/DDBJ databases">
        <authorList>
            <person name="Gilroy R."/>
        </authorList>
    </citation>
    <scope>NUCLEOTIDE SEQUENCE</scope>
    <source>
        <strain evidence="9">CHK191-13928</strain>
    </source>
</reference>
<organism evidence="9 10">
    <name type="scientific">Candidatus Anaerostipes excrementavium</name>
    <dbReference type="NCBI Taxonomy" id="2838463"/>
    <lineage>
        <taxon>Bacteria</taxon>
        <taxon>Bacillati</taxon>
        <taxon>Bacillota</taxon>
        <taxon>Clostridia</taxon>
        <taxon>Lachnospirales</taxon>
        <taxon>Lachnospiraceae</taxon>
        <taxon>Anaerostipes</taxon>
    </lineage>
</organism>
<dbReference type="CDD" id="cd09019">
    <property type="entry name" value="galactose_mutarotase_like"/>
    <property type="match status" value="1"/>
</dbReference>
<evidence type="ECO:0000256" key="1">
    <source>
        <dbReference type="ARBA" id="ARBA00005028"/>
    </source>
</evidence>
<dbReference type="Pfam" id="PF01263">
    <property type="entry name" value="Aldose_epim"/>
    <property type="match status" value="1"/>
</dbReference>
<evidence type="ECO:0000313" key="10">
    <source>
        <dbReference type="Proteomes" id="UP000886721"/>
    </source>
</evidence>
<dbReference type="InterPro" id="IPR047215">
    <property type="entry name" value="Galactose_mutarotase-like"/>
</dbReference>
<evidence type="ECO:0000256" key="6">
    <source>
        <dbReference type="PIRSR" id="PIRSR005096-1"/>
    </source>
</evidence>
<keyword evidence="3 5" id="KW-0413">Isomerase</keyword>
<name>A0A9D2B9J8_9FIRM</name>
<dbReference type="NCBIfam" id="NF008277">
    <property type="entry name" value="PRK11055.1"/>
    <property type="match status" value="1"/>
</dbReference>
<proteinExistence type="inferred from homology"/>
<protein>
    <recommendedName>
        <fullName evidence="5">Aldose 1-epimerase</fullName>
        <ecNumber evidence="5">5.1.3.3</ecNumber>
    </recommendedName>
</protein>
<dbReference type="GO" id="GO:0006006">
    <property type="term" value="P:glucose metabolic process"/>
    <property type="evidence" value="ECO:0007669"/>
    <property type="project" value="TreeGrafter"/>
</dbReference>
<evidence type="ECO:0000256" key="7">
    <source>
        <dbReference type="PIRSR" id="PIRSR005096-2"/>
    </source>
</evidence>
<reference evidence="9" key="1">
    <citation type="journal article" date="2021" name="PeerJ">
        <title>Extensive microbial diversity within the chicken gut microbiome revealed by metagenomics and culture.</title>
        <authorList>
            <person name="Gilroy R."/>
            <person name="Ravi A."/>
            <person name="Getino M."/>
            <person name="Pursley I."/>
            <person name="Horton D.L."/>
            <person name="Alikhan N.F."/>
            <person name="Baker D."/>
            <person name="Gharbi K."/>
            <person name="Hall N."/>
            <person name="Watson M."/>
            <person name="Adriaenssens E.M."/>
            <person name="Foster-Nyarko E."/>
            <person name="Jarju S."/>
            <person name="Secka A."/>
            <person name="Antonio M."/>
            <person name="Oren A."/>
            <person name="Chaudhuri R.R."/>
            <person name="La Ragione R."/>
            <person name="Hildebrand F."/>
            <person name="Pallen M.J."/>
        </authorList>
    </citation>
    <scope>NUCLEOTIDE SEQUENCE</scope>
    <source>
        <strain evidence="9">CHK191-13928</strain>
    </source>
</reference>
<feature type="binding site" evidence="8">
    <location>
        <begin position="80"/>
        <end position="81"/>
    </location>
    <ligand>
        <name>beta-D-galactose</name>
        <dbReference type="ChEBI" id="CHEBI:27667"/>
    </ligand>
</feature>
<dbReference type="InterPro" id="IPR011013">
    <property type="entry name" value="Gal_mutarotase_sf_dom"/>
</dbReference>
<dbReference type="PANTHER" id="PTHR10091:SF0">
    <property type="entry name" value="GALACTOSE MUTAROTASE"/>
    <property type="match status" value="1"/>
</dbReference>
<dbReference type="SUPFAM" id="SSF74650">
    <property type="entry name" value="Galactose mutarotase-like"/>
    <property type="match status" value="1"/>
</dbReference>
<dbReference type="PANTHER" id="PTHR10091">
    <property type="entry name" value="ALDOSE-1-EPIMERASE"/>
    <property type="match status" value="1"/>
</dbReference>
<evidence type="ECO:0000256" key="3">
    <source>
        <dbReference type="ARBA" id="ARBA00023235"/>
    </source>
</evidence>
<dbReference type="EMBL" id="DXEM01000012">
    <property type="protein sequence ID" value="HIX67317.1"/>
    <property type="molecule type" value="Genomic_DNA"/>
</dbReference>
<comment type="similarity">
    <text evidence="2 5">Belongs to the aldose epimerase family.</text>
</comment>
<dbReference type="InterPro" id="IPR008183">
    <property type="entry name" value="Aldose_1/G6P_1-epimerase"/>
</dbReference>
<comment type="caution">
    <text evidence="9">The sequence shown here is derived from an EMBL/GenBank/DDBJ whole genome shotgun (WGS) entry which is preliminary data.</text>
</comment>
<feature type="binding site" evidence="7">
    <location>
        <position position="250"/>
    </location>
    <ligand>
        <name>beta-D-galactose</name>
        <dbReference type="ChEBI" id="CHEBI:27667"/>
    </ligand>
</feature>
<gene>
    <name evidence="9" type="ORF">H9735_04210</name>
</gene>
<dbReference type="InterPro" id="IPR015443">
    <property type="entry name" value="Aldose_1-epimerase"/>
</dbReference>
<dbReference type="PIRSF" id="PIRSF005096">
    <property type="entry name" value="GALM"/>
    <property type="match status" value="1"/>
</dbReference>
<feature type="binding site" evidence="8">
    <location>
        <begin position="178"/>
        <end position="180"/>
    </location>
    <ligand>
        <name>beta-D-galactose</name>
        <dbReference type="ChEBI" id="CHEBI:27667"/>
    </ligand>
</feature>
<evidence type="ECO:0000256" key="2">
    <source>
        <dbReference type="ARBA" id="ARBA00006206"/>
    </source>
</evidence>
<dbReference type="InterPro" id="IPR014718">
    <property type="entry name" value="GH-type_carb-bd"/>
</dbReference>
<sequence>MSVEKIKFGQLPDGRQAHLYKIKNQNSFEVCVTDFGVNIVSIFVRNRYGERKDVALGFDCLEDYFVNDGMFGATVGRNVNRISNAQFEIDGKTYHVPRNRGKHNIHSDKEHGFHKVLWDAEMIGENAVRFTYVSPDGEQGFPGELKISVLYTVTEGDGLIISYHAVSDQKTLINPSNHNYFNLDGHDGVKIEDTEVQILADYFTPVDPDVIPTGEMRNVAGTPMDFRERKSIGKDLLGQDPQLLIGKGYDHNFVIRDPHCGVRKMAEAFSKRQGILMEVYSDLPGLQFYSGNTIKEICGKGGTIYKERSGFCMEPQYFPNSINTKTFDAPVFDAGETYQATVIYQFALREEMTNDK</sequence>
<comment type="pathway">
    <text evidence="1 5">Carbohydrate metabolism; hexose metabolism.</text>
</comment>